<accession>A0A2A5WS50</accession>
<feature type="domain" description="FAD-binding PCMH-type" evidence="4">
    <location>
        <begin position="1"/>
        <end position="173"/>
    </location>
</feature>
<name>A0A2A5WS50_9GAMM</name>
<dbReference type="Gene3D" id="3.30.390.50">
    <property type="entry name" value="CO dehydrogenase flavoprotein, C-terminal domain"/>
    <property type="match status" value="1"/>
</dbReference>
<proteinExistence type="predicted"/>
<sequence length="287" mass="29021">MTVVEYSAAASIEEAVSLLLSSDIPAKVLAGGTDLIIQSAGLDPIKVVDIKNIDSMMGATIDGDGLTLGPSMPCAELYSRDDVKALFPGLVEAAYLIGSTQVQGRCSVGGNLCNSSPAADTIPALIANAAQCVIQGPGGERTVAVEDFVTGVGRNCMAKGELLTALRLAKPAAGTSDAYLRFIPRTEMDIAVAGAGVSVTLDGAGTCTAARVSIGAVAPTALLIPEAADALIGSKLDEAALDKAAAASLAASSPITDRRGTVEFRKHVVGVLTKRAATIAAQRARGE</sequence>
<keyword evidence="1" id="KW-0285">Flavoprotein</keyword>
<dbReference type="AlphaFoldDB" id="A0A2A5WS50"/>
<dbReference type="PANTHER" id="PTHR42659">
    <property type="entry name" value="XANTHINE DEHYDROGENASE SUBUNIT C-RELATED"/>
    <property type="match status" value="1"/>
</dbReference>
<dbReference type="InterPro" id="IPR002346">
    <property type="entry name" value="Mopterin_DH_FAD-bd"/>
</dbReference>
<evidence type="ECO:0000313" key="5">
    <source>
        <dbReference type="EMBL" id="PDH39103.1"/>
    </source>
</evidence>
<dbReference type="Gene3D" id="3.30.465.10">
    <property type="match status" value="1"/>
</dbReference>
<evidence type="ECO:0000313" key="6">
    <source>
        <dbReference type="Proteomes" id="UP000219327"/>
    </source>
</evidence>
<dbReference type="GO" id="GO:0071949">
    <property type="term" value="F:FAD binding"/>
    <property type="evidence" value="ECO:0007669"/>
    <property type="project" value="InterPro"/>
</dbReference>
<protein>
    <submittedName>
        <fullName evidence="5">Oxidoreductase</fullName>
    </submittedName>
</protein>
<keyword evidence="3" id="KW-0560">Oxidoreductase</keyword>
<organism evidence="5 6">
    <name type="scientific">OM182 bacterium MED-G24</name>
    <dbReference type="NCBI Taxonomy" id="1986255"/>
    <lineage>
        <taxon>Bacteria</taxon>
        <taxon>Pseudomonadati</taxon>
        <taxon>Pseudomonadota</taxon>
        <taxon>Gammaproteobacteria</taxon>
        <taxon>OMG group</taxon>
        <taxon>OM182 clade</taxon>
    </lineage>
</organism>
<keyword evidence="2" id="KW-0274">FAD</keyword>
<reference evidence="5 6" key="1">
    <citation type="submission" date="2017-08" db="EMBL/GenBank/DDBJ databases">
        <title>Fine stratification of microbial communities through a metagenomic profile of the photic zone.</title>
        <authorList>
            <person name="Haro-Moreno J.M."/>
            <person name="Lopez-Perez M."/>
            <person name="De La Torre J."/>
            <person name="Picazo A."/>
            <person name="Camacho A."/>
            <person name="Rodriguez-Valera F."/>
        </authorList>
    </citation>
    <scope>NUCLEOTIDE SEQUENCE [LARGE SCALE GENOMIC DNA]</scope>
    <source>
        <strain evidence="5">MED-G24</strain>
    </source>
</reference>
<dbReference type="SUPFAM" id="SSF55447">
    <property type="entry name" value="CO dehydrogenase flavoprotein C-terminal domain-like"/>
    <property type="match status" value="1"/>
</dbReference>
<comment type="caution">
    <text evidence="5">The sequence shown here is derived from an EMBL/GenBank/DDBJ whole genome shotgun (WGS) entry which is preliminary data.</text>
</comment>
<dbReference type="EMBL" id="NTKD01000029">
    <property type="protein sequence ID" value="PDH39103.1"/>
    <property type="molecule type" value="Genomic_DNA"/>
</dbReference>
<dbReference type="InterPro" id="IPR016167">
    <property type="entry name" value="FAD-bd_PCMH_sub1"/>
</dbReference>
<dbReference type="PROSITE" id="PS51387">
    <property type="entry name" value="FAD_PCMH"/>
    <property type="match status" value="1"/>
</dbReference>
<gene>
    <name evidence="5" type="ORF">CNE99_06220</name>
</gene>
<dbReference type="InterPro" id="IPR036318">
    <property type="entry name" value="FAD-bd_PCMH-like_sf"/>
</dbReference>
<evidence type="ECO:0000256" key="3">
    <source>
        <dbReference type="ARBA" id="ARBA00023002"/>
    </source>
</evidence>
<evidence type="ECO:0000259" key="4">
    <source>
        <dbReference type="PROSITE" id="PS51387"/>
    </source>
</evidence>
<evidence type="ECO:0000256" key="2">
    <source>
        <dbReference type="ARBA" id="ARBA00022827"/>
    </source>
</evidence>
<dbReference type="Gene3D" id="3.30.43.10">
    <property type="entry name" value="Uridine Diphospho-n-acetylenolpyruvylglucosamine Reductase, domain 2"/>
    <property type="match status" value="1"/>
</dbReference>
<dbReference type="InterPro" id="IPR051312">
    <property type="entry name" value="Diverse_Substr_Oxidored"/>
</dbReference>
<dbReference type="PANTHER" id="PTHR42659:SF2">
    <property type="entry name" value="XANTHINE DEHYDROGENASE SUBUNIT C-RELATED"/>
    <property type="match status" value="1"/>
</dbReference>
<dbReference type="GO" id="GO:0016491">
    <property type="term" value="F:oxidoreductase activity"/>
    <property type="evidence" value="ECO:0007669"/>
    <property type="project" value="UniProtKB-KW"/>
</dbReference>
<dbReference type="InterPro" id="IPR016169">
    <property type="entry name" value="FAD-bd_PCMH_sub2"/>
</dbReference>
<dbReference type="InterPro" id="IPR036683">
    <property type="entry name" value="CO_DH_flav_C_dom_sf"/>
</dbReference>
<dbReference type="Pfam" id="PF03450">
    <property type="entry name" value="CO_deh_flav_C"/>
    <property type="match status" value="1"/>
</dbReference>
<dbReference type="SMART" id="SM01092">
    <property type="entry name" value="CO_deh_flav_C"/>
    <property type="match status" value="1"/>
</dbReference>
<dbReference type="SUPFAM" id="SSF56176">
    <property type="entry name" value="FAD-binding/transporter-associated domain-like"/>
    <property type="match status" value="1"/>
</dbReference>
<dbReference type="Pfam" id="PF00941">
    <property type="entry name" value="FAD_binding_5"/>
    <property type="match status" value="1"/>
</dbReference>
<evidence type="ECO:0000256" key="1">
    <source>
        <dbReference type="ARBA" id="ARBA00022630"/>
    </source>
</evidence>
<dbReference type="InterPro" id="IPR005107">
    <property type="entry name" value="CO_DH_flav_C"/>
</dbReference>
<dbReference type="InterPro" id="IPR016166">
    <property type="entry name" value="FAD-bd_PCMH"/>
</dbReference>
<dbReference type="Proteomes" id="UP000219327">
    <property type="component" value="Unassembled WGS sequence"/>
</dbReference>